<organism evidence="7 8">
    <name type="scientific">Lingula anatina</name>
    <name type="common">Brachiopod</name>
    <name type="synonym">Lingula unguis</name>
    <dbReference type="NCBI Taxonomy" id="7574"/>
    <lineage>
        <taxon>Eukaryota</taxon>
        <taxon>Metazoa</taxon>
        <taxon>Spiralia</taxon>
        <taxon>Lophotrochozoa</taxon>
        <taxon>Brachiopoda</taxon>
        <taxon>Linguliformea</taxon>
        <taxon>Lingulata</taxon>
        <taxon>Lingulida</taxon>
        <taxon>Linguloidea</taxon>
        <taxon>Lingulidae</taxon>
        <taxon>Lingula</taxon>
    </lineage>
</organism>
<reference evidence="8" key="1">
    <citation type="submission" date="2025-08" db="UniProtKB">
        <authorList>
            <consortium name="RefSeq"/>
        </authorList>
    </citation>
    <scope>IDENTIFICATION</scope>
    <source>
        <tissue evidence="8">Gonads</tissue>
    </source>
</reference>
<dbReference type="Proteomes" id="UP000085678">
    <property type="component" value="Unplaced"/>
</dbReference>
<gene>
    <name evidence="8" type="primary">LOC106152832</name>
</gene>
<dbReference type="GO" id="GO:0005739">
    <property type="term" value="C:mitochondrion"/>
    <property type="evidence" value="ECO:0007669"/>
    <property type="project" value="UniProtKB-SubCell"/>
</dbReference>
<feature type="domain" description="Misato Segment II tubulin-like" evidence="5">
    <location>
        <begin position="5"/>
        <end position="119"/>
    </location>
</feature>
<comment type="similarity">
    <text evidence="2">Belongs to the misato family.</text>
</comment>
<evidence type="ECO:0000313" key="8">
    <source>
        <dbReference type="RefSeq" id="XP_013382024.1"/>
    </source>
</evidence>
<dbReference type="SUPFAM" id="SSF52490">
    <property type="entry name" value="Tubulin nucleotide-binding domain-like"/>
    <property type="match status" value="1"/>
</dbReference>
<proteinExistence type="inferred from homology"/>
<dbReference type="PANTHER" id="PTHR13391">
    <property type="entry name" value="MITOCHONDRIAL DISTRIBUTION REGULATOR MISATO"/>
    <property type="match status" value="1"/>
</dbReference>
<dbReference type="FunCoup" id="A0A1S3HA85">
    <property type="interactions" value="1497"/>
</dbReference>
<comment type="subcellular location">
    <subcellularLocation>
        <location evidence="1">Mitochondrion</location>
    </subcellularLocation>
</comment>
<dbReference type="RefSeq" id="XP_013382024.1">
    <property type="nucleotide sequence ID" value="XM_013526570.1"/>
</dbReference>
<sequence>MAGTREIITLQFGHYSNFVGTHVWNIQENSFVYDPKAAKGPKELNHDVLFREGLTLHGEVTYTPRLVAFDLKGSLNTLKQEGTLYDLQYAEDKLQWPSDVTLHQVGVPQKNAFLRDLDRQQEEYLRGKSEESSQGDEEKTSEEMDTGEGTSSEDSPQVFGPAKLYNLDDSVKVWSDFLKPHLHPRSVTILRDYEHESECNPFNVYGQGKQVLTNKRFRDEIEDRIHFFTEECDHLQGFNILADTYNGFGGFTSSILEELADDYSNKGILSFGLMPAVLQYSSATEESYQLINSALSWEQLAHHSSLFVPLSLNKTPFDTSVAVQHFDHLNYNSSLHYHTSAILGACLDTLTLPFRLDTGPVAMTDVTDILSFQGRKVASLGVSLPFPLLENGSLANTLMAAGDMSPWKPVTPYSDNTTLPFAQTIVGRGVLPDKVQGTIDPNAPKLLKDCSTADEVLGLYLAEMFPNCISSVKVLQSPCQVTAPYPHMFSRNISSDGYVSQKNRSDSMGVNSVPVMTSLQSTPTSAKCVQALLKETKKLNISKYNKFLEAGLEQDDYKECLNSLETLQENYVVDMSFS</sequence>
<dbReference type="CDD" id="cd06060">
    <property type="entry name" value="misato"/>
    <property type="match status" value="1"/>
</dbReference>
<keyword evidence="3" id="KW-0496">Mitochondrion</keyword>
<dbReference type="OrthoDB" id="271881at2759"/>
<dbReference type="InterPro" id="IPR019605">
    <property type="entry name" value="Misato_II_tubulin-like"/>
</dbReference>
<evidence type="ECO:0000259" key="6">
    <source>
        <dbReference type="Pfam" id="PF14881"/>
    </source>
</evidence>
<dbReference type="Pfam" id="PF10644">
    <property type="entry name" value="Misat_Tub_SegII"/>
    <property type="match status" value="1"/>
</dbReference>
<dbReference type="GO" id="GO:0007005">
    <property type="term" value="P:mitochondrion organization"/>
    <property type="evidence" value="ECO:0007669"/>
    <property type="project" value="InterPro"/>
</dbReference>
<dbReference type="STRING" id="7574.A0A1S3HA85"/>
<feature type="region of interest" description="Disordered" evidence="4">
    <location>
        <begin position="123"/>
        <end position="159"/>
    </location>
</feature>
<name>A0A1S3HA85_LINAN</name>
<dbReference type="KEGG" id="lak:106152832"/>
<evidence type="ECO:0000256" key="1">
    <source>
        <dbReference type="ARBA" id="ARBA00004173"/>
    </source>
</evidence>
<evidence type="ECO:0000256" key="3">
    <source>
        <dbReference type="ARBA" id="ARBA00023128"/>
    </source>
</evidence>
<dbReference type="GeneID" id="106152832"/>
<dbReference type="AlphaFoldDB" id="A0A1S3HA85"/>
<feature type="domain" description="DML1/Misato tubulin" evidence="6">
    <location>
        <begin position="169"/>
        <end position="356"/>
    </location>
</feature>
<evidence type="ECO:0000256" key="4">
    <source>
        <dbReference type="SAM" id="MobiDB-lite"/>
    </source>
</evidence>
<dbReference type="Gene3D" id="3.40.50.1440">
    <property type="entry name" value="Tubulin/FtsZ, GTPase domain"/>
    <property type="match status" value="1"/>
</dbReference>
<accession>A0A1S3HA85</accession>
<evidence type="ECO:0000313" key="7">
    <source>
        <dbReference type="Proteomes" id="UP000085678"/>
    </source>
</evidence>
<dbReference type="InParanoid" id="A0A1S3HA85"/>
<dbReference type="InterPro" id="IPR036525">
    <property type="entry name" value="Tubulin/FtsZ_GTPase_sf"/>
</dbReference>
<dbReference type="InterPro" id="IPR029209">
    <property type="entry name" value="DML1/Misato_tubulin"/>
</dbReference>
<protein>
    <submittedName>
        <fullName evidence="8">Protein misato homolog 1</fullName>
    </submittedName>
</protein>
<evidence type="ECO:0000256" key="2">
    <source>
        <dbReference type="ARBA" id="ARBA00008507"/>
    </source>
</evidence>
<dbReference type="OMA" id="RMAAYGC"/>
<dbReference type="InterPro" id="IPR049942">
    <property type="entry name" value="DML1/Misato"/>
</dbReference>
<dbReference type="Pfam" id="PF14881">
    <property type="entry name" value="Tubulin_3"/>
    <property type="match status" value="1"/>
</dbReference>
<dbReference type="PANTHER" id="PTHR13391:SF0">
    <property type="entry name" value="PROTEIN MISATO HOMOLOG 1"/>
    <property type="match status" value="1"/>
</dbReference>
<feature type="compositionally biased region" description="Basic and acidic residues" evidence="4">
    <location>
        <begin position="123"/>
        <end position="142"/>
    </location>
</feature>
<evidence type="ECO:0000259" key="5">
    <source>
        <dbReference type="Pfam" id="PF10644"/>
    </source>
</evidence>
<keyword evidence="7" id="KW-1185">Reference proteome</keyword>